<gene>
    <name evidence="3" type="ORF">H9870_14170</name>
</gene>
<dbReference type="InterPro" id="IPR027785">
    <property type="entry name" value="UvrD-like_helicase_C"/>
</dbReference>
<feature type="compositionally biased region" description="Polar residues" evidence="1">
    <location>
        <begin position="1"/>
        <end position="12"/>
    </location>
</feature>
<dbReference type="GO" id="GO:0005524">
    <property type="term" value="F:ATP binding"/>
    <property type="evidence" value="ECO:0007669"/>
    <property type="project" value="InterPro"/>
</dbReference>
<protein>
    <submittedName>
        <fullName evidence="3">AAA family ATPase</fullName>
    </submittedName>
</protein>
<reference evidence="3" key="1">
    <citation type="journal article" date="2021" name="PeerJ">
        <title>Extensive microbial diversity within the chicken gut microbiome revealed by metagenomics and culture.</title>
        <authorList>
            <person name="Gilroy R."/>
            <person name="Ravi A."/>
            <person name="Getino M."/>
            <person name="Pursley I."/>
            <person name="Horton D.L."/>
            <person name="Alikhan N.F."/>
            <person name="Baker D."/>
            <person name="Gharbi K."/>
            <person name="Hall N."/>
            <person name="Watson M."/>
            <person name="Adriaenssens E.M."/>
            <person name="Foster-Nyarko E."/>
            <person name="Jarju S."/>
            <person name="Secka A."/>
            <person name="Antonio M."/>
            <person name="Oren A."/>
            <person name="Chaudhuri R.R."/>
            <person name="La Ragione R."/>
            <person name="Hildebrand F."/>
            <person name="Pallen M.J."/>
        </authorList>
    </citation>
    <scope>NUCLEOTIDE SEQUENCE</scope>
    <source>
        <strain evidence="3">CHK32-1732</strain>
    </source>
</reference>
<dbReference type="Pfam" id="PF13538">
    <property type="entry name" value="UvrD_C_2"/>
    <property type="match status" value="1"/>
</dbReference>
<proteinExistence type="predicted"/>
<dbReference type="PANTHER" id="PTHR11070:SF45">
    <property type="entry name" value="DNA 3'-5' HELICASE"/>
    <property type="match status" value="1"/>
</dbReference>
<name>A0A9D1RSJ9_9CORY</name>
<organism evidence="3 4">
    <name type="scientific">Candidatus Corynebacterium avicola</name>
    <dbReference type="NCBI Taxonomy" id="2838527"/>
    <lineage>
        <taxon>Bacteria</taxon>
        <taxon>Bacillati</taxon>
        <taxon>Actinomycetota</taxon>
        <taxon>Actinomycetes</taxon>
        <taxon>Mycobacteriales</taxon>
        <taxon>Corynebacteriaceae</taxon>
        <taxon>Corynebacterium</taxon>
    </lineage>
</organism>
<dbReference type="GO" id="GO:0000725">
    <property type="term" value="P:recombinational repair"/>
    <property type="evidence" value="ECO:0007669"/>
    <property type="project" value="TreeGrafter"/>
</dbReference>
<reference evidence="3" key="2">
    <citation type="submission" date="2021-04" db="EMBL/GenBank/DDBJ databases">
        <authorList>
            <person name="Gilroy R."/>
        </authorList>
    </citation>
    <scope>NUCLEOTIDE SEQUENCE</scope>
    <source>
        <strain evidence="3">CHK32-1732</strain>
    </source>
</reference>
<accession>A0A9D1RSJ9</accession>
<evidence type="ECO:0000259" key="2">
    <source>
        <dbReference type="Pfam" id="PF13538"/>
    </source>
</evidence>
<feature type="domain" description="UvrD-like helicase C-terminal" evidence="2">
    <location>
        <begin position="727"/>
        <end position="776"/>
    </location>
</feature>
<dbReference type="InterPro" id="IPR027417">
    <property type="entry name" value="P-loop_NTPase"/>
</dbReference>
<evidence type="ECO:0000256" key="1">
    <source>
        <dbReference type="SAM" id="MobiDB-lite"/>
    </source>
</evidence>
<sequence>MSTTASNATESAPTPEVDAEQATLDELLAVVDDARERLTDRLRRVQRRKADIDQPQLLLERDHETASIGQRIDEYSAAEIGLFFGRIDVEDTEPENPVGDDLPGGDGSTLDRRYIGRIGVHTNDDEMRTLLMDWRAPLARPFYLATTLHPDGVHVRRHIRTRGRTVTHVADERLTGTFTSDEDTSAGSVAQESALLHAVNRARDRHMHDIVDTIVAEQDRIIREDHRGVTVVQGGPGTGKTAVALHRTAYLLYTWREQLANTGVLIVGPNPRFLDYISQVLPSLGETGVVLATPGTLLPGVTTRPLSAEPLIGQEVKGSLEMLEILADAVRDHQKVPDSPIDFDVDGVRVSLTPKIVRQARTRARRSRRPHNLARGRFRESVIDQLRDAMADSIGADPLGGENLLTPADRAQLREDLAGETDIAEAIDELWPELTAEDVLSGLYGSREAVDSAAADYDDLTRDALLRDKPDDWTEADAPLLDELAEILGIAGAEEAEAEERKRWQAKVDEAQDALDILSGSAYQDLDDGTDAEILMAYDVIDAEQLAERQRVRTSMSTAERAAADRTWAFGHVIVDEAQELSAMAWRMIFRRSPNRWMTLVGDPAQTGSPAGIEHWSDALTPFVKDRWRLHELTVNYRTPADIAEIAADVLAEISTDQEAPECLRDSGSGVRSFGLQDATTAITDAVATAGDGLVGVIAAAGRVPELQEIVQAALEGNNIGSTSDQVVVSDVNGAKGLEFDEVVLVEPAEIVDASPQGLNDVYVAVTRATQGLTLVHDTPLPW</sequence>
<dbReference type="Proteomes" id="UP000824190">
    <property type="component" value="Unassembled WGS sequence"/>
</dbReference>
<comment type="caution">
    <text evidence="3">The sequence shown here is derived from an EMBL/GenBank/DDBJ whole genome shotgun (WGS) entry which is preliminary data.</text>
</comment>
<feature type="region of interest" description="Disordered" evidence="1">
    <location>
        <begin position="1"/>
        <end position="21"/>
    </location>
</feature>
<dbReference type="EMBL" id="DXGC01000123">
    <property type="protein sequence ID" value="HIW92795.1"/>
    <property type="molecule type" value="Genomic_DNA"/>
</dbReference>
<dbReference type="PANTHER" id="PTHR11070">
    <property type="entry name" value="UVRD / RECB / PCRA DNA HELICASE FAMILY MEMBER"/>
    <property type="match status" value="1"/>
</dbReference>
<dbReference type="SUPFAM" id="SSF52540">
    <property type="entry name" value="P-loop containing nucleoside triphosphate hydrolases"/>
    <property type="match status" value="1"/>
</dbReference>
<dbReference type="Gene3D" id="3.40.50.300">
    <property type="entry name" value="P-loop containing nucleotide triphosphate hydrolases"/>
    <property type="match status" value="3"/>
</dbReference>
<dbReference type="AlphaFoldDB" id="A0A9D1RSJ9"/>
<evidence type="ECO:0000313" key="4">
    <source>
        <dbReference type="Proteomes" id="UP000824190"/>
    </source>
</evidence>
<dbReference type="GO" id="GO:0043138">
    <property type="term" value="F:3'-5' DNA helicase activity"/>
    <property type="evidence" value="ECO:0007669"/>
    <property type="project" value="TreeGrafter"/>
</dbReference>
<dbReference type="GO" id="GO:0003677">
    <property type="term" value="F:DNA binding"/>
    <property type="evidence" value="ECO:0007669"/>
    <property type="project" value="InterPro"/>
</dbReference>
<dbReference type="GO" id="GO:0005829">
    <property type="term" value="C:cytosol"/>
    <property type="evidence" value="ECO:0007669"/>
    <property type="project" value="TreeGrafter"/>
</dbReference>
<dbReference type="InterPro" id="IPR000212">
    <property type="entry name" value="DNA_helicase_UvrD/REP"/>
</dbReference>
<evidence type="ECO:0000313" key="3">
    <source>
        <dbReference type="EMBL" id="HIW92795.1"/>
    </source>
</evidence>